<comment type="subcellular location">
    <subcellularLocation>
        <location evidence="2">Cytoplasm</location>
    </subcellularLocation>
    <subcellularLocation>
        <location evidence="15">Nucleus</location>
        <location evidence="15">Nuclear body</location>
    </subcellularLocation>
</comment>
<keyword evidence="10 16" id="KW-0863">Zinc-finger</keyword>
<dbReference type="GO" id="GO:0016567">
    <property type="term" value="P:protein ubiquitination"/>
    <property type="evidence" value="ECO:0007669"/>
    <property type="project" value="InterPro"/>
</dbReference>
<dbReference type="AlphaFoldDB" id="A0A1Q3F222"/>
<keyword evidence="5" id="KW-0963">Cytoplasm</keyword>
<accession>A0A1Q3F222</accession>
<dbReference type="InterPro" id="IPR001841">
    <property type="entry name" value="Znf_RING"/>
</dbReference>
<keyword evidence="19" id="KW-0436">Ligase</keyword>
<evidence type="ECO:0000259" key="18">
    <source>
        <dbReference type="PROSITE" id="PS50089"/>
    </source>
</evidence>
<organism evidence="19">
    <name type="scientific">Culex tarsalis</name>
    <name type="common">Encephalitis mosquito</name>
    <dbReference type="NCBI Taxonomy" id="7177"/>
    <lineage>
        <taxon>Eukaryota</taxon>
        <taxon>Metazoa</taxon>
        <taxon>Ecdysozoa</taxon>
        <taxon>Arthropoda</taxon>
        <taxon>Hexapoda</taxon>
        <taxon>Insecta</taxon>
        <taxon>Pterygota</taxon>
        <taxon>Neoptera</taxon>
        <taxon>Endopterygota</taxon>
        <taxon>Diptera</taxon>
        <taxon>Nematocera</taxon>
        <taxon>Culicoidea</taxon>
        <taxon>Culicidae</taxon>
        <taxon>Culicinae</taxon>
        <taxon>Culicini</taxon>
        <taxon>Culex</taxon>
        <taxon>Culex</taxon>
    </lineage>
</organism>
<feature type="region of interest" description="Disordered" evidence="17">
    <location>
        <begin position="147"/>
        <end position="172"/>
    </location>
</feature>
<dbReference type="InterPro" id="IPR013083">
    <property type="entry name" value="Znf_RING/FYVE/PHD"/>
</dbReference>
<dbReference type="InterPro" id="IPR036322">
    <property type="entry name" value="WD40_repeat_dom_sf"/>
</dbReference>
<keyword evidence="6" id="KW-0853">WD repeat</keyword>
<evidence type="ECO:0000256" key="1">
    <source>
        <dbReference type="ARBA" id="ARBA00000900"/>
    </source>
</evidence>
<dbReference type="GO" id="GO:0036297">
    <property type="term" value="P:interstrand cross-link repair"/>
    <property type="evidence" value="ECO:0007669"/>
    <property type="project" value="InterPro"/>
</dbReference>
<dbReference type="InterPro" id="IPR056527">
    <property type="entry name" value="WD40_RFWD3"/>
</dbReference>
<sequence>MESATEAAEGDHNLSSQSDELFGEDQEEPVRVEVATNTEMDEALVPDGGDSRDNDYEDEEEVEYADEDILLEEEDEDDPANLVPVAENSNPSETSNALVIEQPTINMEIDLARIQQPGFLSPVIILNNSLIMDPVPEAQATIEIVEDEGGGGTDEPSDEQSAEGRPGATAAVDATEDVIRAITADLRATIEGPIVLIEDTLRMQGGAQGLQQDVAQAGPSSQAVSESPRNRKRRRTLTPPKPPAVSSSGSGQQPPVDDDDDGTICSICLDSWTLTGEHRLISLKCGHLFGYMCIKRWLQDNPVQSRCCATCKTKAQLRDIRPLYARAVKAVDNSEEIRLRQQVDEEKLKVSKLAGELQVSRMELEVQRTVASELRAKLKDYEQRGVGELRTNASLMGEVSSIARMVKNYRIALDKTIELCREPGCRVMAYGSKRQHLLVSQKSTQNLFPGYSIKFLDIPSFQYSSVLHISGKMIRDITIDLEDELFTAATSERCVKMFAFNSRSVMTFTPPDSNVWSCAFDRERSKFLYLGTQSGGTYVYDIRNNQQYVEEFRTEGDCSPIINICPVSPASSIPFGGFLVCKLTSCWFFEYTAAQRVESTRLNVDGPFTAMNFCEKTGYIMLTTRPSSRHPRARYILASLVKLDSICALHIVHTIAGSKVEPNMIRSAQVSVDDGSNTLVAAYLQDDRQLVTWSASKGNQRLQSLPVSDVLWDICPVYTDNQAFLAALSDTKCRVYRAYTE</sequence>
<feature type="compositionally biased region" description="Polar residues" evidence="17">
    <location>
        <begin position="212"/>
        <end position="227"/>
    </location>
</feature>
<feature type="region of interest" description="Disordered" evidence="17">
    <location>
        <begin position="212"/>
        <end position="259"/>
    </location>
</feature>
<keyword evidence="14" id="KW-0539">Nucleus</keyword>
<feature type="compositionally biased region" description="Acidic residues" evidence="17">
    <location>
        <begin position="55"/>
        <end position="79"/>
    </location>
</feature>
<dbReference type="GO" id="GO:0061630">
    <property type="term" value="F:ubiquitin protein ligase activity"/>
    <property type="evidence" value="ECO:0007669"/>
    <property type="project" value="UniProtKB-EC"/>
</dbReference>
<evidence type="ECO:0000256" key="8">
    <source>
        <dbReference type="ARBA" id="ARBA00022737"/>
    </source>
</evidence>
<dbReference type="GO" id="GO:0016874">
    <property type="term" value="F:ligase activity"/>
    <property type="evidence" value="ECO:0007669"/>
    <property type="project" value="UniProtKB-KW"/>
</dbReference>
<feature type="domain" description="RING-type" evidence="18">
    <location>
        <begin position="265"/>
        <end position="312"/>
    </location>
</feature>
<evidence type="ECO:0000256" key="9">
    <source>
        <dbReference type="ARBA" id="ARBA00022763"/>
    </source>
</evidence>
<keyword evidence="12" id="KW-0862">Zinc</keyword>
<dbReference type="Gene3D" id="2.130.10.10">
    <property type="entry name" value="YVTN repeat-like/Quinoprotein amine dehydrogenase"/>
    <property type="match status" value="1"/>
</dbReference>
<keyword evidence="7" id="KW-0808">Transferase</keyword>
<dbReference type="Gene3D" id="3.30.40.10">
    <property type="entry name" value="Zinc/RING finger domain, C3HC4 (zinc finger)"/>
    <property type="match status" value="1"/>
</dbReference>
<dbReference type="GO" id="GO:0005737">
    <property type="term" value="C:cytoplasm"/>
    <property type="evidence" value="ECO:0007669"/>
    <property type="project" value="UniProtKB-SubCell"/>
</dbReference>
<evidence type="ECO:0000256" key="12">
    <source>
        <dbReference type="ARBA" id="ARBA00022833"/>
    </source>
</evidence>
<dbReference type="EMBL" id="GFDL01013497">
    <property type="protein sequence ID" value="JAV21548.1"/>
    <property type="molecule type" value="Transcribed_RNA"/>
</dbReference>
<evidence type="ECO:0000256" key="17">
    <source>
        <dbReference type="SAM" id="MobiDB-lite"/>
    </source>
</evidence>
<evidence type="ECO:0000256" key="16">
    <source>
        <dbReference type="PROSITE-ProRule" id="PRU00175"/>
    </source>
</evidence>
<dbReference type="SMART" id="SM00184">
    <property type="entry name" value="RING"/>
    <property type="match status" value="1"/>
</dbReference>
<protein>
    <recommendedName>
        <fullName evidence="4">RING-type E3 ubiquitin transferase</fullName>
        <ecNumber evidence="4">2.3.2.27</ecNumber>
    </recommendedName>
</protein>
<keyword evidence="8" id="KW-0677">Repeat</keyword>
<reference evidence="19" key="1">
    <citation type="submission" date="2017-01" db="EMBL/GenBank/DDBJ databases">
        <title>A deep insight into the sialotranscriptome of adult male and female Cluex tarsalis mosquitoes.</title>
        <authorList>
            <person name="Ribeiro J.M."/>
            <person name="Moreira F."/>
            <person name="Bernard K.A."/>
            <person name="Calvo E."/>
        </authorList>
    </citation>
    <scope>NUCLEOTIDE SEQUENCE</scope>
    <source>
        <strain evidence="19">Kern County</strain>
        <tissue evidence="19">Salivary glands</tissue>
    </source>
</reference>
<dbReference type="PANTHER" id="PTHR16047:SF7">
    <property type="entry name" value="E3 UBIQUITIN-PROTEIN LIGASE RFWD3"/>
    <property type="match status" value="1"/>
</dbReference>
<feature type="compositionally biased region" description="Acidic residues" evidence="17">
    <location>
        <begin position="147"/>
        <end position="161"/>
    </location>
</feature>
<keyword evidence="10 16" id="KW-0479">Metal-binding</keyword>
<evidence type="ECO:0000256" key="4">
    <source>
        <dbReference type="ARBA" id="ARBA00012483"/>
    </source>
</evidence>
<comment type="pathway">
    <text evidence="3">Protein modification; protein ubiquitination.</text>
</comment>
<keyword evidence="13" id="KW-0234">DNA repair</keyword>
<dbReference type="GO" id="GO:0008270">
    <property type="term" value="F:zinc ion binding"/>
    <property type="evidence" value="ECO:0007669"/>
    <property type="project" value="UniProtKB-KW"/>
</dbReference>
<evidence type="ECO:0000256" key="5">
    <source>
        <dbReference type="ARBA" id="ARBA00022490"/>
    </source>
</evidence>
<keyword evidence="9" id="KW-0227">DNA damage</keyword>
<evidence type="ECO:0000256" key="7">
    <source>
        <dbReference type="ARBA" id="ARBA00022679"/>
    </source>
</evidence>
<dbReference type="Pfam" id="PF23419">
    <property type="entry name" value="WD40_RFWD3"/>
    <property type="match status" value="1"/>
</dbReference>
<dbReference type="SUPFAM" id="SSF50978">
    <property type="entry name" value="WD40 repeat-like"/>
    <property type="match status" value="1"/>
</dbReference>
<evidence type="ECO:0000256" key="6">
    <source>
        <dbReference type="ARBA" id="ARBA00022574"/>
    </source>
</evidence>
<dbReference type="InterPro" id="IPR037381">
    <property type="entry name" value="RFWD3"/>
</dbReference>
<evidence type="ECO:0000256" key="10">
    <source>
        <dbReference type="ARBA" id="ARBA00022771"/>
    </source>
</evidence>
<dbReference type="PANTHER" id="PTHR16047">
    <property type="entry name" value="RFWD3 PROTEIN"/>
    <property type="match status" value="1"/>
</dbReference>
<dbReference type="PROSITE" id="PS50089">
    <property type="entry name" value="ZF_RING_2"/>
    <property type="match status" value="1"/>
</dbReference>
<evidence type="ECO:0000313" key="19">
    <source>
        <dbReference type="EMBL" id="JAV21548.1"/>
    </source>
</evidence>
<dbReference type="Pfam" id="PF13639">
    <property type="entry name" value="zf-RING_2"/>
    <property type="match status" value="1"/>
</dbReference>
<dbReference type="CDD" id="cd16450">
    <property type="entry name" value="mRING-C3HGC3_RFWD3"/>
    <property type="match status" value="1"/>
</dbReference>
<evidence type="ECO:0000256" key="14">
    <source>
        <dbReference type="ARBA" id="ARBA00023242"/>
    </source>
</evidence>
<keyword evidence="11" id="KW-0833">Ubl conjugation pathway</keyword>
<evidence type="ECO:0000256" key="15">
    <source>
        <dbReference type="ARBA" id="ARBA00034306"/>
    </source>
</evidence>
<evidence type="ECO:0000256" key="13">
    <source>
        <dbReference type="ARBA" id="ARBA00023204"/>
    </source>
</evidence>
<dbReference type="GO" id="GO:0016604">
    <property type="term" value="C:nuclear body"/>
    <property type="evidence" value="ECO:0007669"/>
    <property type="project" value="UniProtKB-SubCell"/>
</dbReference>
<evidence type="ECO:0000256" key="3">
    <source>
        <dbReference type="ARBA" id="ARBA00004906"/>
    </source>
</evidence>
<dbReference type="EC" id="2.3.2.27" evidence="4"/>
<evidence type="ECO:0000256" key="11">
    <source>
        <dbReference type="ARBA" id="ARBA00022786"/>
    </source>
</evidence>
<comment type="catalytic activity">
    <reaction evidence="1">
        <text>S-ubiquitinyl-[E2 ubiquitin-conjugating enzyme]-L-cysteine + [acceptor protein]-L-lysine = [E2 ubiquitin-conjugating enzyme]-L-cysteine + N(6)-ubiquitinyl-[acceptor protein]-L-lysine.</text>
        <dbReference type="EC" id="2.3.2.27"/>
    </reaction>
</comment>
<proteinExistence type="predicted"/>
<dbReference type="InterPro" id="IPR015943">
    <property type="entry name" value="WD40/YVTN_repeat-like_dom_sf"/>
</dbReference>
<feature type="region of interest" description="Disordered" evidence="17">
    <location>
        <begin position="1"/>
        <end position="94"/>
    </location>
</feature>
<name>A0A1Q3F222_CULTA</name>
<dbReference type="SUPFAM" id="SSF57850">
    <property type="entry name" value="RING/U-box"/>
    <property type="match status" value="1"/>
</dbReference>
<evidence type="ECO:0000256" key="2">
    <source>
        <dbReference type="ARBA" id="ARBA00004496"/>
    </source>
</evidence>